<comment type="similarity">
    <text evidence="1 3">Belongs to the TPP enzyme family.</text>
</comment>
<dbReference type="GO" id="GO:0009097">
    <property type="term" value="P:isoleucine biosynthetic process"/>
    <property type="evidence" value="ECO:0007669"/>
    <property type="project" value="TreeGrafter"/>
</dbReference>
<sequence>MNPPDVNADEAIGRALAAEGVRTVFGVVGSGNFHVTNALVAGGARYVAARHEGGAATMADAYARMSGEVGVVTVHQGPGLTNMITGLAEAAKSRTPLLVLAGEVTSPLSNFWVDQAALAHAVGALSCRITSAGTAVAEATAAYRLARRERRAVLLNLPLDVQAQRAGNDAPGPVEPFAAHEDAPLVSADLGSFERLAEALAAAERPVFVAGRGARRARRELEALGERVGALLATSAVARGLFKGNPWDLDVSGGFATPLAAELIRDADLIVGWGCALNMWTMRHGALISPTATVVQVDLDASALGAHRSVSFGVVGEVAGCATAVTELIEAQRAGYRSDELAGRIAAGRRWQDVAYDDESGAGRIDPRTLTIRLDELLPAERIVSVDSGNFMGYPAMFLDVPDEHGFCFTQSFQSIGLGLATAIGAALARPDRLPVAALGDGGALMGVAELETVVRLGLPMVVVVYDDEGYGAEVHHFRGAPHDTVTFPPVDLASIGRGFGCAAVTVTSTADLDAVREWLDGPRDLPLLIHAKVTRERGSWWLEEAFRGH</sequence>
<evidence type="ECO:0000256" key="1">
    <source>
        <dbReference type="ARBA" id="ARBA00007812"/>
    </source>
</evidence>
<name>A0A4U3MD75_9ACTN</name>
<dbReference type="InterPro" id="IPR029035">
    <property type="entry name" value="DHS-like_NAD/FAD-binding_dom"/>
</dbReference>
<evidence type="ECO:0000259" key="4">
    <source>
        <dbReference type="Pfam" id="PF00205"/>
    </source>
</evidence>
<dbReference type="InterPro" id="IPR012000">
    <property type="entry name" value="Thiamin_PyroP_enz_cen_dom"/>
</dbReference>
<evidence type="ECO:0000313" key="7">
    <source>
        <dbReference type="EMBL" id="TKK86124.1"/>
    </source>
</evidence>
<evidence type="ECO:0000313" key="8">
    <source>
        <dbReference type="Proteomes" id="UP000308705"/>
    </source>
</evidence>
<dbReference type="OrthoDB" id="3203527at2"/>
<dbReference type="Pfam" id="PF02775">
    <property type="entry name" value="TPP_enzyme_C"/>
    <property type="match status" value="1"/>
</dbReference>
<dbReference type="GO" id="GO:0000287">
    <property type="term" value="F:magnesium ion binding"/>
    <property type="evidence" value="ECO:0007669"/>
    <property type="project" value="InterPro"/>
</dbReference>
<dbReference type="InterPro" id="IPR045229">
    <property type="entry name" value="TPP_enz"/>
</dbReference>
<evidence type="ECO:0000256" key="3">
    <source>
        <dbReference type="RuleBase" id="RU362132"/>
    </source>
</evidence>
<dbReference type="GO" id="GO:0050660">
    <property type="term" value="F:flavin adenine dinucleotide binding"/>
    <property type="evidence" value="ECO:0007669"/>
    <property type="project" value="TreeGrafter"/>
</dbReference>
<dbReference type="Proteomes" id="UP000308705">
    <property type="component" value="Unassembled WGS sequence"/>
</dbReference>
<dbReference type="GO" id="GO:0030976">
    <property type="term" value="F:thiamine pyrophosphate binding"/>
    <property type="evidence" value="ECO:0007669"/>
    <property type="project" value="InterPro"/>
</dbReference>
<dbReference type="CDD" id="cd07035">
    <property type="entry name" value="TPP_PYR_POX_like"/>
    <property type="match status" value="1"/>
</dbReference>
<dbReference type="GO" id="GO:0003984">
    <property type="term" value="F:acetolactate synthase activity"/>
    <property type="evidence" value="ECO:0007669"/>
    <property type="project" value="TreeGrafter"/>
</dbReference>
<evidence type="ECO:0000259" key="5">
    <source>
        <dbReference type="Pfam" id="PF02775"/>
    </source>
</evidence>
<dbReference type="GO" id="GO:0009099">
    <property type="term" value="P:L-valine biosynthetic process"/>
    <property type="evidence" value="ECO:0007669"/>
    <property type="project" value="TreeGrafter"/>
</dbReference>
<gene>
    <name evidence="7" type="ORF">FDA94_23210</name>
</gene>
<dbReference type="Gene3D" id="3.40.50.1220">
    <property type="entry name" value="TPP-binding domain"/>
    <property type="match status" value="1"/>
</dbReference>
<organism evidence="7 8">
    <name type="scientific">Herbidospora galbida</name>
    <dbReference type="NCBI Taxonomy" id="2575442"/>
    <lineage>
        <taxon>Bacteria</taxon>
        <taxon>Bacillati</taxon>
        <taxon>Actinomycetota</taxon>
        <taxon>Actinomycetes</taxon>
        <taxon>Streptosporangiales</taxon>
        <taxon>Streptosporangiaceae</taxon>
        <taxon>Herbidospora</taxon>
    </lineage>
</organism>
<comment type="caution">
    <text evidence="7">The sequence shown here is derived from an EMBL/GenBank/DDBJ whole genome shotgun (WGS) entry which is preliminary data.</text>
</comment>
<dbReference type="PANTHER" id="PTHR18968:SF13">
    <property type="entry name" value="ACETOLACTATE SYNTHASE CATALYTIC SUBUNIT, MITOCHONDRIAL"/>
    <property type="match status" value="1"/>
</dbReference>
<dbReference type="Pfam" id="PF02776">
    <property type="entry name" value="TPP_enzyme_N"/>
    <property type="match status" value="1"/>
</dbReference>
<dbReference type="InterPro" id="IPR029061">
    <property type="entry name" value="THDP-binding"/>
</dbReference>
<proteinExistence type="inferred from homology"/>
<dbReference type="PANTHER" id="PTHR18968">
    <property type="entry name" value="THIAMINE PYROPHOSPHATE ENZYMES"/>
    <property type="match status" value="1"/>
</dbReference>
<feature type="domain" description="Thiamine pyrophosphate enzyme TPP-binding" evidence="5">
    <location>
        <begin position="387"/>
        <end position="520"/>
    </location>
</feature>
<keyword evidence="8" id="KW-1185">Reference proteome</keyword>
<dbReference type="EMBL" id="SZQA01000023">
    <property type="protein sequence ID" value="TKK86124.1"/>
    <property type="molecule type" value="Genomic_DNA"/>
</dbReference>
<keyword evidence="2 3" id="KW-0786">Thiamine pyrophosphate</keyword>
<protein>
    <submittedName>
        <fullName evidence="7">Thiamine pyrophosphate-binding protein</fullName>
    </submittedName>
</protein>
<dbReference type="RefSeq" id="WP_137249186.1">
    <property type="nucleotide sequence ID" value="NZ_SZQA01000023.1"/>
</dbReference>
<dbReference type="InterPro" id="IPR011766">
    <property type="entry name" value="TPP_enzyme_TPP-bd"/>
</dbReference>
<dbReference type="Gene3D" id="3.40.50.970">
    <property type="match status" value="2"/>
</dbReference>
<dbReference type="Pfam" id="PF00205">
    <property type="entry name" value="TPP_enzyme_M"/>
    <property type="match status" value="1"/>
</dbReference>
<feature type="domain" description="Thiamine pyrophosphate enzyme N-terminal TPP-binding" evidence="6">
    <location>
        <begin position="7"/>
        <end position="110"/>
    </location>
</feature>
<evidence type="ECO:0000256" key="2">
    <source>
        <dbReference type="ARBA" id="ARBA00023052"/>
    </source>
</evidence>
<evidence type="ECO:0000259" key="6">
    <source>
        <dbReference type="Pfam" id="PF02776"/>
    </source>
</evidence>
<dbReference type="AlphaFoldDB" id="A0A4U3MD75"/>
<dbReference type="SUPFAM" id="SSF52518">
    <property type="entry name" value="Thiamin diphosphate-binding fold (THDP-binding)"/>
    <property type="match status" value="2"/>
</dbReference>
<dbReference type="InterPro" id="IPR012001">
    <property type="entry name" value="Thiamin_PyroP_enz_TPP-bd_dom"/>
</dbReference>
<dbReference type="GO" id="GO:0005948">
    <property type="term" value="C:acetolactate synthase complex"/>
    <property type="evidence" value="ECO:0007669"/>
    <property type="project" value="TreeGrafter"/>
</dbReference>
<dbReference type="SUPFAM" id="SSF52467">
    <property type="entry name" value="DHS-like NAD/FAD-binding domain"/>
    <property type="match status" value="1"/>
</dbReference>
<accession>A0A4U3MD75</accession>
<feature type="domain" description="Thiamine pyrophosphate enzyme central" evidence="4">
    <location>
        <begin position="194"/>
        <end position="320"/>
    </location>
</feature>
<dbReference type="CDD" id="cd00568">
    <property type="entry name" value="TPP_enzymes"/>
    <property type="match status" value="1"/>
</dbReference>
<reference evidence="7 8" key="1">
    <citation type="submission" date="2019-04" db="EMBL/GenBank/DDBJ databases">
        <title>Herbidospora sp. NEAU-GS14.nov., a novel actinomycete isolated from soil.</title>
        <authorList>
            <person name="Han L."/>
        </authorList>
    </citation>
    <scope>NUCLEOTIDE SEQUENCE [LARGE SCALE GENOMIC DNA]</scope>
    <source>
        <strain evidence="7 8">NEAU-GS14</strain>
    </source>
</reference>